<name>A0ABW2YER8_9GAMM</name>
<organism evidence="1 2">
    <name type="scientific">Lysobacter brunescens</name>
    <dbReference type="NCBI Taxonomy" id="262323"/>
    <lineage>
        <taxon>Bacteria</taxon>
        <taxon>Pseudomonadati</taxon>
        <taxon>Pseudomonadota</taxon>
        <taxon>Gammaproteobacteria</taxon>
        <taxon>Lysobacterales</taxon>
        <taxon>Lysobacteraceae</taxon>
        <taxon>Lysobacter</taxon>
    </lineage>
</organism>
<comment type="caution">
    <text evidence="1">The sequence shown here is derived from an EMBL/GenBank/DDBJ whole genome shotgun (WGS) entry which is preliminary data.</text>
</comment>
<dbReference type="Proteomes" id="UP001597110">
    <property type="component" value="Unassembled WGS sequence"/>
</dbReference>
<evidence type="ECO:0000313" key="1">
    <source>
        <dbReference type="EMBL" id="MFD0726989.1"/>
    </source>
</evidence>
<protein>
    <submittedName>
        <fullName evidence="1">Uncharacterized protein</fullName>
    </submittedName>
</protein>
<accession>A0ABW2YER8</accession>
<keyword evidence="2" id="KW-1185">Reference proteome</keyword>
<gene>
    <name evidence="1" type="ORF">ACFQ0E_15430</name>
</gene>
<evidence type="ECO:0000313" key="2">
    <source>
        <dbReference type="Proteomes" id="UP001597110"/>
    </source>
</evidence>
<dbReference type="EMBL" id="JBHTIF010000003">
    <property type="protein sequence ID" value="MFD0726989.1"/>
    <property type="molecule type" value="Genomic_DNA"/>
</dbReference>
<reference evidence="2" key="1">
    <citation type="journal article" date="2019" name="Int. J. Syst. Evol. Microbiol.">
        <title>The Global Catalogue of Microorganisms (GCM) 10K type strain sequencing project: providing services to taxonomists for standard genome sequencing and annotation.</title>
        <authorList>
            <consortium name="The Broad Institute Genomics Platform"/>
            <consortium name="The Broad Institute Genome Sequencing Center for Infectious Disease"/>
            <person name="Wu L."/>
            <person name="Ma J."/>
        </authorList>
    </citation>
    <scope>NUCLEOTIDE SEQUENCE [LARGE SCALE GENOMIC DNA]</scope>
    <source>
        <strain evidence="2">CCUG 55585</strain>
    </source>
</reference>
<proteinExistence type="predicted"/>
<dbReference type="RefSeq" id="WP_386825310.1">
    <property type="nucleotide sequence ID" value="NZ_JBHTIF010000003.1"/>
</dbReference>
<sequence length="134" mass="14419">MYINPGFIELKISPTTSSAFYPQPQTDQTTGEPIACMPIVVHPPMHAGTTSPSPGPSRIKVRAFSPGLTELESVHYGYICWVNHDGSLTRGAALYADLDHEIEGPDAVVIEKIETVLPIGVQLLGFSDQAGSDR</sequence>